<feature type="non-terminal residue" evidence="2">
    <location>
        <position position="1"/>
    </location>
</feature>
<dbReference type="EMBL" id="CADCTW010000162">
    <property type="protein sequence ID" value="CAA9348128.1"/>
    <property type="molecule type" value="Genomic_DNA"/>
</dbReference>
<feature type="non-terminal residue" evidence="2">
    <location>
        <position position="183"/>
    </location>
</feature>
<proteinExistence type="predicted"/>
<feature type="region of interest" description="Disordered" evidence="1">
    <location>
        <begin position="1"/>
        <end position="112"/>
    </location>
</feature>
<gene>
    <name evidence="2" type="ORF">AVDCRST_MAG68-3512</name>
</gene>
<protein>
    <submittedName>
        <fullName evidence="2">Uncharacterized protein</fullName>
    </submittedName>
</protein>
<feature type="compositionally biased region" description="Basic and acidic residues" evidence="1">
    <location>
        <begin position="82"/>
        <end position="92"/>
    </location>
</feature>
<accession>A0A6J4M2L7</accession>
<name>A0A6J4M2L7_9BACT</name>
<feature type="compositionally biased region" description="Basic residues" evidence="1">
    <location>
        <begin position="45"/>
        <end position="69"/>
    </location>
</feature>
<feature type="compositionally biased region" description="Low complexity" evidence="1">
    <location>
        <begin position="34"/>
        <end position="44"/>
    </location>
</feature>
<reference evidence="2" key="1">
    <citation type="submission" date="2020-02" db="EMBL/GenBank/DDBJ databases">
        <authorList>
            <person name="Meier V. D."/>
        </authorList>
    </citation>
    <scope>NUCLEOTIDE SEQUENCE</scope>
    <source>
        <strain evidence="2">AVDCRST_MAG68</strain>
    </source>
</reference>
<sequence length="183" mass="20240">DAHPGLALRHLGPIPQVGAAGPARGVDPRRHRLAAAPVRAAGALHRSRDRRRSGRRRDGRRRRGCRGRARLLVPGPPASQGADRRTLPDRDRHGRRLPGCTRPPGPVRGSRCPALLRQPARRRQLCGLRADLRNHNRPQLVHRPRLARRRHIDPPPPQAVRRGVSPCPHAAAEVAQRHGGTEI</sequence>
<feature type="region of interest" description="Disordered" evidence="1">
    <location>
        <begin position="149"/>
        <end position="183"/>
    </location>
</feature>
<organism evidence="2">
    <name type="scientific">uncultured Gemmatimonadota bacterium</name>
    <dbReference type="NCBI Taxonomy" id="203437"/>
    <lineage>
        <taxon>Bacteria</taxon>
        <taxon>Pseudomonadati</taxon>
        <taxon>Gemmatimonadota</taxon>
        <taxon>environmental samples</taxon>
    </lineage>
</organism>
<evidence type="ECO:0000313" key="2">
    <source>
        <dbReference type="EMBL" id="CAA9348128.1"/>
    </source>
</evidence>
<evidence type="ECO:0000256" key="1">
    <source>
        <dbReference type="SAM" id="MobiDB-lite"/>
    </source>
</evidence>
<dbReference type="AlphaFoldDB" id="A0A6J4M2L7"/>